<protein>
    <submittedName>
        <fullName evidence="1">Uncharacterized protein</fullName>
    </submittedName>
</protein>
<dbReference type="RefSeq" id="WP_096457259.1">
    <property type="nucleotide sequence ID" value="NZ_AP017369.1"/>
</dbReference>
<sequence>MSYTVPFGDAWAQVIEAATETVSITDTLDALRISSEQADWAAEFGPLLCGHAKLPLSPQLTEFHRYTRS</sequence>
<organism evidence="1 2">
    <name type="scientific">Corynebacterium suranareeae</name>
    <dbReference type="NCBI Taxonomy" id="2506452"/>
    <lineage>
        <taxon>Bacteria</taxon>
        <taxon>Bacillati</taxon>
        <taxon>Actinomycetota</taxon>
        <taxon>Actinomycetes</taxon>
        <taxon>Mycobacteriales</taxon>
        <taxon>Corynebacteriaceae</taxon>
        <taxon>Corynebacterium</taxon>
    </lineage>
</organism>
<dbReference type="Proteomes" id="UP000218244">
    <property type="component" value="Chromosome"/>
</dbReference>
<name>A0A160PSA2_9CORY</name>
<proteinExistence type="predicted"/>
<evidence type="ECO:0000313" key="1">
    <source>
        <dbReference type="EMBL" id="BAU96584.1"/>
    </source>
</evidence>
<dbReference type="KEGG" id="csur:N24_2322"/>
<accession>A0A160PSA2</accession>
<reference evidence="1 2" key="1">
    <citation type="submission" date="2016-02" db="EMBL/GenBank/DDBJ databases">
        <title>Corynebacterium glutamicum N24 whole genome sequencing project.</title>
        <authorList>
            <person name="Matsutani M."/>
            <person name="Nangtapong N."/>
            <person name="Yakushi T."/>
            <person name="Matsushita K."/>
        </authorList>
    </citation>
    <scope>NUCLEOTIDE SEQUENCE [LARGE SCALE GENOMIC DNA]</scope>
    <source>
        <strain evidence="1 2">N24</strain>
    </source>
</reference>
<dbReference type="EMBL" id="AP017369">
    <property type="protein sequence ID" value="BAU96584.1"/>
    <property type="molecule type" value="Genomic_DNA"/>
</dbReference>
<keyword evidence="2" id="KW-1185">Reference proteome</keyword>
<dbReference type="AlphaFoldDB" id="A0A160PSA2"/>
<evidence type="ECO:0000313" key="2">
    <source>
        <dbReference type="Proteomes" id="UP000218244"/>
    </source>
</evidence>
<gene>
    <name evidence="1" type="ORF">N24_2322</name>
</gene>